<feature type="region of interest" description="Disordered" evidence="3">
    <location>
        <begin position="1"/>
        <end position="310"/>
    </location>
</feature>
<feature type="compositionally biased region" description="Basic and acidic residues" evidence="3">
    <location>
        <begin position="53"/>
        <end position="69"/>
    </location>
</feature>
<keyword evidence="1 2" id="KW-0694">RNA-binding</keyword>
<dbReference type="EMBL" id="CCBN010000011">
    <property type="protein sequence ID" value="CDO55443.1"/>
    <property type="molecule type" value="Genomic_DNA"/>
</dbReference>
<dbReference type="PANTHER" id="PTHR22792">
    <property type="entry name" value="LUPUS LA PROTEIN-RELATED"/>
    <property type="match status" value="1"/>
</dbReference>
<evidence type="ECO:0000313" key="6">
    <source>
        <dbReference type="EMBL" id="KAF5096059.1"/>
    </source>
</evidence>
<dbReference type="InterPro" id="IPR036390">
    <property type="entry name" value="WH_DNA-bd_sf"/>
</dbReference>
<reference evidence="5 7" key="1">
    <citation type="submission" date="2014-03" db="EMBL/GenBank/DDBJ databases">
        <authorList>
            <person name="Casaregola S."/>
        </authorList>
    </citation>
    <scope>NUCLEOTIDE SEQUENCE [LARGE SCALE GENOMIC DNA]</scope>
    <source>
        <strain evidence="5 7">CLIB 918</strain>
    </source>
</reference>
<accession>A0A0J9XDU3</accession>
<protein>
    <submittedName>
        <fullName evidence="5">Similar to Saccharomyces cerevisiae YCL037C SRO9 Cytoplasmic RNA-binding protein</fullName>
    </submittedName>
</protein>
<feature type="compositionally biased region" description="Low complexity" evidence="3">
    <location>
        <begin position="1"/>
        <end position="16"/>
    </location>
</feature>
<organism evidence="5 7">
    <name type="scientific">Geotrichum candidum</name>
    <name type="common">Oospora lactis</name>
    <name type="synonym">Dipodascus geotrichum</name>
    <dbReference type="NCBI Taxonomy" id="1173061"/>
    <lineage>
        <taxon>Eukaryota</taxon>
        <taxon>Fungi</taxon>
        <taxon>Dikarya</taxon>
        <taxon>Ascomycota</taxon>
        <taxon>Saccharomycotina</taxon>
        <taxon>Dipodascomycetes</taxon>
        <taxon>Dipodascales</taxon>
        <taxon>Dipodascaceae</taxon>
        <taxon>Geotrichum</taxon>
    </lineage>
</organism>
<dbReference type="PROSITE" id="PS50961">
    <property type="entry name" value="HTH_LA"/>
    <property type="match status" value="1"/>
</dbReference>
<comment type="caution">
    <text evidence="5">The sequence shown here is derived from an EMBL/GenBank/DDBJ whole genome shotgun (WGS) entry which is preliminary data.</text>
</comment>
<dbReference type="GO" id="GO:0005829">
    <property type="term" value="C:cytosol"/>
    <property type="evidence" value="ECO:0007669"/>
    <property type="project" value="TreeGrafter"/>
</dbReference>
<dbReference type="InterPro" id="IPR036388">
    <property type="entry name" value="WH-like_DNA-bd_sf"/>
</dbReference>
<sequence length="470" mass="50346">MSAPVSYASAARSATSSDEKDSQLKEQTVISTTPVEESNTTESNTTEAVESSGDDKPESKEASIAKEKASLTPAPLPKVNPWKVASASASESSSKQGSPNTSDAVLAISDSAKAILDPVHWPTPDEGDKKESSNSTSNGSIKARPGKEKWIPLNYTPVTSKPRGNKPRSGNSGKTGHSHSGSTSSPSNGSAASKSRGAKNFSKTGGSQKKNDKAPVKAQAPRGVSGSAPVNGTAAPATSDESAPKENAKPKGTSPVPSTAGPKSAGIKKGRFNGEESASTNGFHHHSHHHNHHNHHHHHPRGGNFNNQQYSYNGRKNYNKFYVNDYNMYGVQSQLDSIIPAIIYQLDYYFSFENLKKDLFLRKQMNSNGWVPLSILSSFNRVKALTGGDYKLFMEACKWLQAVEVVGDKARARNNWEQWVFPLAERLPAGKDETSPSVTPKLVFNPAKAAPFVPKSDAVVPQTPVAQASN</sequence>
<evidence type="ECO:0000256" key="2">
    <source>
        <dbReference type="PROSITE-ProRule" id="PRU00332"/>
    </source>
</evidence>
<dbReference type="STRING" id="1173061.A0A0J9XDU3"/>
<name>A0A0J9XDU3_GEOCN</name>
<dbReference type="Proteomes" id="UP000242525">
    <property type="component" value="Unassembled WGS sequence"/>
</dbReference>
<feature type="compositionally biased region" description="Low complexity" evidence="3">
    <location>
        <begin position="85"/>
        <end position="94"/>
    </location>
</feature>
<evidence type="ECO:0000256" key="3">
    <source>
        <dbReference type="SAM" id="MobiDB-lite"/>
    </source>
</evidence>
<feature type="compositionally biased region" description="Basic residues" evidence="3">
    <location>
        <begin position="283"/>
        <end position="301"/>
    </location>
</feature>
<feature type="compositionally biased region" description="Low complexity" evidence="3">
    <location>
        <begin position="169"/>
        <end position="195"/>
    </location>
</feature>
<dbReference type="InterPro" id="IPR045180">
    <property type="entry name" value="La_dom_prot"/>
</dbReference>
<proteinExistence type="predicted"/>
<dbReference type="CDD" id="cd07323">
    <property type="entry name" value="LAM"/>
    <property type="match status" value="1"/>
</dbReference>
<dbReference type="GO" id="GO:0010494">
    <property type="term" value="C:cytoplasmic stress granule"/>
    <property type="evidence" value="ECO:0007669"/>
    <property type="project" value="TreeGrafter"/>
</dbReference>
<feature type="domain" description="HTH La-type RNA-binding" evidence="4">
    <location>
        <begin position="332"/>
        <end position="425"/>
    </location>
</feature>
<dbReference type="Gene3D" id="1.10.10.10">
    <property type="entry name" value="Winged helix-like DNA-binding domain superfamily/Winged helix DNA-binding domain"/>
    <property type="match status" value="1"/>
</dbReference>
<feature type="compositionally biased region" description="Low complexity" evidence="3">
    <location>
        <begin position="31"/>
        <end position="51"/>
    </location>
</feature>
<reference evidence="6" key="2">
    <citation type="journal article" date="2020" name="Front. Microbiol.">
        <title>Phenotypic and Genetic Characterization of the Cheese Ripening Yeast Geotrichum candidum.</title>
        <authorList>
            <person name="Perkins V."/>
            <person name="Vignola S."/>
            <person name="Lessard M.H."/>
            <person name="Plante P.L."/>
            <person name="Corbeil J."/>
            <person name="Dugat-Bony E."/>
            <person name="Frenette M."/>
            <person name="Labrie S."/>
        </authorList>
    </citation>
    <scope>NUCLEOTIDE SEQUENCE</scope>
    <source>
        <strain evidence="6">LMA-70</strain>
    </source>
</reference>
<evidence type="ECO:0000313" key="5">
    <source>
        <dbReference type="EMBL" id="CDO55443.1"/>
    </source>
</evidence>
<dbReference type="Pfam" id="PF05383">
    <property type="entry name" value="La"/>
    <property type="match status" value="1"/>
</dbReference>
<keyword evidence="7" id="KW-1185">Reference proteome</keyword>
<dbReference type="SUPFAM" id="SSF46785">
    <property type="entry name" value="Winged helix' DNA-binding domain"/>
    <property type="match status" value="1"/>
</dbReference>
<dbReference type="Proteomes" id="UP000750522">
    <property type="component" value="Unassembled WGS sequence"/>
</dbReference>
<dbReference type="SMART" id="SM00715">
    <property type="entry name" value="LA"/>
    <property type="match status" value="1"/>
</dbReference>
<dbReference type="AlphaFoldDB" id="A0A0J9XDU3"/>
<evidence type="ECO:0000256" key="1">
    <source>
        <dbReference type="ARBA" id="ARBA00022884"/>
    </source>
</evidence>
<dbReference type="GO" id="GO:0003723">
    <property type="term" value="F:RNA binding"/>
    <property type="evidence" value="ECO:0007669"/>
    <property type="project" value="UniProtKB-UniRule"/>
</dbReference>
<dbReference type="InterPro" id="IPR006630">
    <property type="entry name" value="La_HTH"/>
</dbReference>
<evidence type="ECO:0000259" key="4">
    <source>
        <dbReference type="PROSITE" id="PS50961"/>
    </source>
</evidence>
<dbReference type="EMBL" id="QQZK01000127">
    <property type="protein sequence ID" value="KAF5096059.1"/>
    <property type="molecule type" value="Genomic_DNA"/>
</dbReference>
<reference evidence="6" key="3">
    <citation type="submission" date="2020-01" db="EMBL/GenBank/DDBJ databases">
        <authorList>
            <person name="Perkins V."/>
            <person name="Lessard M.-H."/>
            <person name="Dugat-Bony E."/>
            <person name="Frenette M."/>
            <person name="Labrie S."/>
        </authorList>
    </citation>
    <scope>NUCLEOTIDE SEQUENCE</scope>
    <source>
        <strain evidence="6">LMA-70</strain>
    </source>
</reference>
<dbReference type="OrthoDB" id="340227at2759"/>
<evidence type="ECO:0000313" key="7">
    <source>
        <dbReference type="Proteomes" id="UP000242525"/>
    </source>
</evidence>
<gene>
    <name evidence="5" type="ORF">BN980_GECA11s01297g</name>
    <name evidence="6" type="ORF">DV451_004411</name>
</gene>
<dbReference type="PANTHER" id="PTHR22792:SF132">
    <property type="entry name" value="LA-RELATED PROTEIN 1"/>
    <property type="match status" value="1"/>
</dbReference>
<dbReference type="GO" id="GO:0045727">
    <property type="term" value="P:positive regulation of translation"/>
    <property type="evidence" value="ECO:0007669"/>
    <property type="project" value="TreeGrafter"/>
</dbReference>